<evidence type="ECO:0000313" key="2">
    <source>
        <dbReference type="EMBL" id="RCI09956.1"/>
    </source>
</evidence>
<dbReference type="OrthoDB" id="5334244at2759"/>
<dbReference type="EMBL" id="LKCN02000013">
    <property type="protein sequence ID" value="RCI09956.1"/>
    <property type="molecule type" value="Genomic_DNA"/>
</dbReference>
<keyword evidence="3" id="KW-1185">Reference proteome</keyword>
<gene>
    <name evidence="2" type="ORF">L249_8583</name>
</gene>
<proteinExistence type="predicted"/>
<dbReference type="AlphaFoldDB" id="A0A367L696"/>
<dbReference type="STRING" id="1330021.A0A367L696"/>
<comment type="caution">
    <text evidence="2">The sequence shown here is derived from an EMBL/GenBank/DDBJ whole genome shotgun (WGS) entry which is preliminary data.</text>
</comment>
<accession>A0A367L696</accession>
<evidence type="ECO:0000256" key="1">
    <source>
        <dbReference type="SAM" id="MobiDB-lite"/>
    </source>
</evidence>
<reference evidence="2 3" key="1">
    <citation type="journal article" date="2015" name="BMC Genomics">
        <title>Insights from the genome of Ophiocordyceps polyrhachis-furcata to pathogenicity and host specificity in insect fungi.</title>
        <authorList>
            <person name="Wichadakul D."/>
            <person name="Kobmoo N."/>
            <person name="Ingsriswang S."/>
            <person name="Tangphatsornruang S."/>
            <person name="Chantasingh D."/>
            <person name="Luangsa-ard J.J."/>
            <person name="Eurwilaichitr L."/>
        </authorList>
    </citation>
    <scope>NUCLEOTIDE SEQUENCE [LARGE SCALE GENOMIC DNA]</scope>
    <source>
        <strain evidence="2 3">BCC 54312</strain>
    </source>
</reference>
<feature type="compositionally biased region" description="Gly residues" evidence="1">
    <location>
        <begin position="43"/>
        <end position="53"/>
    </location>
</feature>
<feature type="compositionally biased region" description="Basic and acidic residues" evidence="1">
    <location>
        <begin position="112"/>
        <end position="123"/>
    </location>
</feature>
<feature type="region of interest" description="Disordered" evidence="1">
    <location>
        <begin position="18"/>
        <end position="123"/>
    </location>
</feature>
<organism evidence="2 3">
    <name type="scientific">Ophiocordyceps polyrhachis-furcata BCC 54312</name>
    <dbReference type="NCBI Taxonomy" id="1330021"/>
    <lineage>
        <taxon>Eukaryota</taxon>
        <taxon>Fungi</taxon>
        <taxon>Dikarya</taxon>
        <taxon>Ascomycota</taxon>
        <taxon>Pezizomycotina</taxon>
        <taxon>Sordariomycetes</taxon>
        <taxon>Hypocreomycetidae</taxon>
        <taxon>Hypocreales</taxon>
        <taxon>Ophiocordycipitaceae</taxon>
        <taxon>Ophiocordyceps</taxon>
    </lineage>
</organism>
<name>A0A367L696_9HYPO</name>
<sequence length="123" mass="13432">MSLPTRLRLASTRRLLPRCQTLNPILNRKQSSNKDEALSSGQGAKGKTGGGPALGSTARGAPEGPPKVVNARVSAVEPERDFDDEQRREVERHNEAFERKHDVSQAAPGGDSKVDEKFWKSGR</sequence>
<evidence type="ECO:0000313" key="3">
    <source>
        <dbReference type="Proteomes" id="UP000253664"/>
    </source>
</evidence>
<dbReference type="Proteomes" id="UP000253664">
    <property type="component" value="Unassembled WGS sequence"/>
</dbReference>
<protein>
    <submittedName>
        <fullName evidence="2">Uncharacterized protein</fullName>
    </submittedName>
</protein>
<feature type="compositionally biased region" description="Basic and acidic residues" evidence="1">
    <location>
        <begin position="85"/>
        <end position="103"/>
    </location>
</feature>
<feature type="compositionally biased region" description="Polar residues" evidence="1">
    <location>
        <begin position="20"/>
        <end position="30"/>
    </location>
</feature>